<feature type="domain" description="SnoaL-like" evidence="2">
    <location>
        <begin position="31"/>
        <end position="136"/>
    </location>
</feature>
<dbReference type="InterPro" id="IPR011944">
    <property type="entry name" value="Steroid_delta5-4_isomerase"/>
</dbReference>
<evidence type="ECO:0000313" key="3">
    <source>
        <dbReference type="EMBL" id="RKR02737.1"/>
    </source>
</evidence>
<gene>
    <name evidence="3" type="ORF">C7435_0676</name>
</gene>
<dbReference type="InterPro" id="IPR032710">
    <property type="entry name" value="NTF2-like_dom_sf"/>
</dbReference>
<reference evidence="3 4" key="1">
    <citation type="submission" date="2018-10" db="EMBL/GenBank/DDBJ databases">
        <title>Genomic Encyclopedia of Type Strains, Phase IV (KMG-IV): sequencing the most valuable type-strain genomes for metagenomic binning, comparative biology and taxonomic classification.</title>
        <authorList>
            <person name="Goeker M."/>
        </authorList>
    </citation>
    <scope>NUCLEOTIDE SEQUENCE [LARGE SCALE GENOMIC DNA]</scope>
    <source>
        <strain evidence="3 4">DSM 4734</strain>
    </source>
</reference>
<dbReference type="AlphaFoldDB" id="A0A495DKC2"/>
<dbReference type="EMBL" id="RBIM01000002">
    <property type="protein sequence ID" value="RKR02737.1"/>
    <property type="molecule type" value="Genomic_DNA"/>
</dbReference>
<dbReference type="Pfam" id="PF12680">
    <property type="entry name" value="SnoaL_2"/>
    <property type="match status" value="1"/>
</dbReference>
<evidence type="ECO:0000256" key="1">
    <source>
        <dbReference type="SAM" id="SignalP"/>
    </source>
</evidence>
<dbReference type="RefSeq" id="WP_170150330.1">
    <property type="nucleotide sequence ID" value="NZ_RBIM01000002.1"/>
</dbReference>
<dbReference type="Gene3D" id="3.10.450.50">
    <property type="match status" value="1"/>
</dbReference>
<dbReference type="Proteomes" id="UP000273675">
    <property type="component" value="Unassembled WGS sequence"/>
</dbReference>
<feature type="signal peptide" evidence="1">
    <location>
        <begin position="1"/>
        <end position="22"/>
    </location>
</feature>
<evidence type="ECO:0000259" key="2">
    <source>
        <dbReference type="Pfam" id="PF12680"/>
    </source>
</evidence>
<dbReference type="NCBIfam" id="TIGR02246">
    <property type="entry name" value="SgcJ/EcaC family oxidoreductase"/>
    <property type="match status" value="1"/>
</dbReference>
<comment type="caution">
    <text evidence="3">The sequence shown here is derived from an EMBL/GenBank/DDBJ whole genome shotgun (WGS) entry which is preliminary data.</text>
</comment>
<feature type="chain" id="PRO_5019854802" evidence="1">
    <location>
        <begin position="23"/>
        <end position="154"/>
    </location>
</feature>
<protein>
    <submittedName>
        <fullName evidence="3">Uncharacterized protein (TIGR02246 family)</fullName>
    </submittedName>
</protein>
<proteinExistence type="predicted"/>
<evidence type="ECO:0000313" key="4">
    <source>
        <dbReference type="Proteomes" id="UP000273675"/>
    </source>
</evidence>
<sequence length="154" mass="16208">MNSLFAGSAMTLMFFVSAGAQAQDTPEALQRAFVAAVEAEDATALGNLFTADADSYSPGTHHVRGREAIAADWQGFFDAFDNISLTLDMHGSAGLGDSHAAWGEWTMSQTPAGGGAAFTLTGRFMDVQSRIDGQWYYRADHASVSPPPPASAGE</sequence>
<name>A0A495DKC2_9PROT</name>
<accession>A0A495DKC2</accession>
<organism evidence="3 4">
    <name type="scientific">Maricaulis maris</name>
    <dbReference type="NCBI Taxonomy" id="74318"/>
    <lineage>
        <taxon>Bacteria</taxon>
        <taxon>Pseudomonadati</taxon>
        <taxon>Pseudomonadota</taxon>
        <taxon>Alphaproteobacteria</taxon>
        <taxon>Maricaulales</taxon>
        <taxon>Maricaulaceae</taxon>
        <taxon>Maricaulis</taxon>
    </lineage>
</organism>
<keyword evidence="1" id="KW-0732">Signal</keyword>
<dbReference type="SUPFAM" id="SSF54427">
    <property type="entry name" value="NTF2-like"/>
    <property type="match status" value="1"/>
</dbReference>
<dbReference type="InterPro" id="IPR037401">
    <property type="entry name" value="SnoaL-like"/>
</dbReference>